<dbReference type="Proteomes" id="UP000198901">
    <property type="component" value="Unassembled WGS sequence"/>
</dbReference>
<dbReference type="SUPFAM" id="SSF51445">
    <property type="entry name" value="(Trans)glycosidases"/>
    <property type="match status" value="1"/>
</dbReference>
<feature type="domain" description="Glycoside hydrolase family 29 N-terminal" evidence="8">
    <location>
        <begin position="32"/>
        <end position="375"/>
    </location>
</feature>
<keyword evidence="6" id="KW-0326">Glycosidase</keyword>
<dbReference type="EC" id="3.2.1.51" evidence="3"/>
<dbReference type="Gene3D" id="3.20.20.80">
    <property type="entry name" value="Glycosidases"/>
    <property type="match status" value="1"/>
</dbReference>
<dbReference type="InterPro" id="IPR017853">
    <property type="entry name" value="GH"/>
</dbReference>
<keyword evidence="5" id="KW-0378">Hydrolase</keyword>
<evidence type="ECO:0000259" key="8">
    <source>
        <dbReference type="Pfam" id="PF01120"/>
    </source>
</evidence>
<dbReference type="Pfam" id="PF01120">
    <property type="entry name" value="Alpha_L_fucos"/>
    <property type="match status" value="1"/>
</dbReference>
<comment type="function">
    <text evidence="1">Alpha-L-fucosidase is responsible for hydrolyzing the alpha-1,6-linked fucose joined to the reducing-end N-acetylglucosamine of the carbohydrate moieties of glycoproteins.</text>
</comment>
<comment type="similarity">
    <text evidence="2">Belongs to the glycosyl hydrolase 29 family.</text>
</comment>
<dbReference type="SMART" id="SM00812">
    <property type="entry name" value="Alpha_L_fucos"/>
    <property type="match status" value="1"/>
</dbReference>
<evidence type="ECO:0000256" key="1">
    <source>
        <dbReference type="ARBA" id="ARBA00004071"/>
    </source>
</evidence>
<name>A0A1G9N968_9BACT</name>
<dbReference type="InterPro" id="IPR013780">
    <property type="entry name" value="Glyco_hydro_b"/>
</dbReference>
<evidence type="ECO:0000313" key="10">
    <source>
        <dbReference type="Proteomes" id="UP000198901"/>
    </source>
</evidence>
<dbReference type="PRINTS" id="PR00741">
    <property type="entry name" value="GLHYDRLASE29"/>
</dbReference>
<dbReference type="GO" id="GO:0016139">
    <property type="term" value="P:glycoside catabolic process"/>
    <property type="evidence" value="ECO:0007669"/>
    <property type="project" value="TreeGrafter"/>
</dbReference>
<dbReference type="AlphaFoldDB" id="A0A1G9N968"/>
<dbReference type="GO" id="GO:0004560">
    <property type="term" value="F:alpha-L-fucosidase activity"/>
    <property type="evidence" value="ECO:0007669"/>
    <property type="project" value="InterPro"/>
</dbReference>
<evidence type="ECO:0000256" key="5">
    <source>
        <dbReference type="ARBA" id="ARBA00022801"/>
    </source>
</evidence>
<reference evidence="9 10" key="1">
    <citation type="submission" date="2016-10" db="EMBL/GenBank/DDBJ databases">
        <authorList>
            <person name="de Groot N.N."/>
        </authorList>
    </citation>
    <scope>NUCLEOTIDE SEQUENCE [LARGE SCALE GENOMIC DNA]</scope>
    <source>
        <strain evidence="9 10">DSM 21668</strain>
    </source>
</reference>
<evidence type="ECO:0000313" key="9">
    <source>
        <dbReference type="EMBL" id="SDL82960.1"/>
    </source>
</evidence>
<dbReference type="GO" id="GO:0006004">
    <property type="term" value="P:fucose metabolic process"/>
    <property type="evidence" value="ECO:0007669"/>
    <property type="project" value="InterPro"/>
</dbReference>
<dbReference type="InterPro" id="IPR000933">
    <property type="entry name" value="Glyco_hydro_29"/>
</dbReference>
<evidence type="ECO:0000256" key="3">
    <source>
        <dbReference type="ARBA" id="ARBA00012662"/>
    </source>
</evidence>
<protein>
    <recommendedName>
        <fullName evidence="3">alpha-L-fucosidase</fullName>
        <ecNumber evidence="3">3.2.1.51</ecNumber>
    </recommendedName>
</protein>
<gene>
    <name evidence="9" type="ORF">SAMN04488090_1914</name>
</gene>
<keyword evidence="10" id="KW-1185">Reference proteome</keyword>
<feature type="site" description="May be important for catalysis" evidence="7">
    <location>
        <position position="305"/>
    </location>
</feature>
<dbReference type="EMBL" id="FNGS01000003">
    <property type="protein sequence ID" value="SDL82960.1"/>
    <property type="molecule type" value="Genomic_DNA"/>
</dbReference>
<dbReference type="PANTHER" id="PTHR10030:SF37">
    <property type="entry name" value="ALPHA-L-FUCOSIDASE-RELATED"/>
    <property type="match status" value="1"/>
</dbReference>
<evidence type="ECO:0000256" key="7">
    <source>
        <dbReference type="PIRSR" id="PIRSR001092-1"/>
    </source>
</evidence>
<sequence>MSLRSFPTSHLLFLIVKKHVLYLLLLLCGPAAIAQKTYQPQWSSLDTRPVPAWFSEARFGLFIHWGLYSVPAWATKSGADGFGSGYAEWYWQRLHTPSLKIHKEFKAFHEKTYGPDFHYQDFAPMFRCEFFDANQWADLFQQSGAKYIVLTSKHHEGYTLWPSAQAWNWNAMDVGPHRDLAGELGAAVKAKGLHMGYYYSLYEWYNPIYKESPAKYVDQTMIPQMKDLVTRYEPEVLWTDGDWDQSSKTWKSEEFLAWLYNESPVKDRIVVNDRWGNDTKGKHGTFLTSEYGKGSVEKGRPWEECRGIGESFGYNRNENLEDYQSTEKLIYELISVVSRGGNFLLNIGPTADGRIPVIMQQRLTDLGAWLKTNGEAIYGTQAWEKAPGKEVFYTRKGKDLYVLCTQWPEKLEIDGIGKPASVSLLGQAVKVAGKFSGGKLQVTPPVLSPGKAGAYAWVFKLENAL</sequence>
<dbReference type="PIRSF" id="PIRSF001092">
    <property type="entry name" value="Alpha-L-fucosidase"/>
    <property type="match status" value="1"/>
</dbReference>
<dbReference type="InterPro" id="IPR057739">
    <property type="entry name" value="Glyco_hydro_29_N"/>
</dbReference>
<dbReference type="GO" id="GO:0005764">
    <property type="term" value="C:lysosome"/>
    <property type="evidence" value="ECO:0007669"/>
    <property type="project" value="TreeGrafter"/>
</dbReference>
<accession>A0A1G9N968</accession>
<dbReference type="PANTHER" id="PTHR10030">
    <property type="entry name" value="ALPHA-L-FUCOSIDASE"/>
    <property type="match status" value="1"/>
</dbReference>
<dbReference type="STRING" id="563176.SAMN04488090_1914"/>
<evidence type="ECO:0000256" key="4">
    <source>
        <dbReference type="ARBA" id="ARBA00022729"/>
    </source>
</evidence>
<dbReference type="InterPro" id="IPR016286">
    <property type="entry name" value="FUC_metazoa-typ"/>
</dbReference>
<evidence type="ECO:0000256" key="2">
    <source>
        <dbReference type="ARBA" id="ARBA00007951"/>
    </source>
</evidence>
<dbReference type="OrthoDB" id="107551at2"/>
<keyword evidence="4" id="KW-0732">Signal</keyword>
<dbReference type="Gene3D" id="2.60.40.1180">
    <property type="entry name" value="Golgi alpha-mannosidase II"/>
    <property type="match status" value="1"/>
</dbReference>
<organism evidence="9 10">
    <name type="scientific">Siphonobacter aquaeclarae</name>
    <dbReference type="NCBI Taxonomy" id="563176"/>
    <lineage>
        <taxon>Bacteria</taxon>
        <taxon>Pseudomonadati</taxon>
        <taxon>Bacteroidota</taxon>
        <taxon>Cytophagia</taxon>
        <taxon>Cytophagales</taxon>
        <taxon>Cytophagaceae</taxon>
        <taxon>Siphonobacter</taxon>
    </lineage>
</organism>
<proteinExistence type="inferred from homology"/>
<evidence type="ECO:0000256" key="6">
    <source>
        <dbReference type="ARBA" id="ARBA00023295"/>
    </source>
</evidence>